<dbReference type="SUPFAM" id="SSF111069">
    <property type="entry name" value="Hypothetical protein yfbM"/>
    <property type="match status" value="1"/>
</dbReference>
<dbReference type="InterPro" id="IPR015068">
    <property type="entry name" value="DUF1877"/>
</dbReference>
<sequence>MGVIANYQLLGDRELGQLLEISNREKYLKFVEELQERDDFVLLDIGKMWDALHFIFCGIGAGTPIEGYPLSEAVVGQYVICEDYFVSYTDRERVRKIVRALENVDYKKIICNIDVDSCKEKGVYPDIWNKSKEEIITELMEVFENMKKFYREAYENRKNILISIY</sequence>
<keyword evidence="2" id="KW-1185">Reference proteome</keyword>
<evidence type="ECO:0000313" key="2">
    <source>
        <dbReference type="Proteomes" id="UP000515913"/>
    </source>
</evidence>
<dbReference type="KEGG" id="fho:H9Q81_02350"/>
<reference evidence="1 2" key="1">
    <citation type="submission" date="2020-08" db="EMBL/GenBank/DDBJ databases">
        <authorList>
            <person name="Liu C."/>
            <person name="Sun Q."/>
        </authorList>
    </citation>
    <scope>NUCLEOTIDE SEQUENCE [LARGE SCALE GENOMIC DNA]</scope>
    <source>
        <strain evidence="1 2">NSJ-57</strain>
    </source>
</reference>
<dbReference type="Proteomes" id="UP000515913">
    <property type="component" value="Chromosome"/>
</dbReference>
<dbReference type="Gene3D" id="3.40.1760.10">
    <property type="entry name" value="YfbM-like super family"/>
    <property type="match status" value="1"/>
</dbReference>
<protein>
    <submittedName>
        <fullName evidence="1">YfbM family protein</fullName>
    </submittedName>
</protein>
<evidence type="ECO:0000313" key="1">
    <source>
        <dbReference type="EMBL" id="QNM15701.1"/>
    </source>
</evidence>
<proteinExistence type="predicted"/>
<name>A0A7G9GY19_9FUSO</name>
<dbReference type="InterPro" id="IPR035944">
    <property type="entry name" value="YfbM-like_sf"/>
</dbReference>
<dbReference type="AlphaFoldDB" id="A0A7G9GY19"/>
<accession>A0A7G9GY19</accession>
<dbReference type="Pfam" id="PF08974">
    <property type="entry name" value="DUF1877"/>
    <property type="match status" value="1"/>
</dbReference>
<gene>
    <name evidence="1" type="ORF">H9Q81_02350</name>
</gene>
<dbReference type="EMBL" id="CP060637">
    <property type="protein sequence ID" value="QNM15701.1"/>
    <property type="molecule type" value="Genomic_DNA"/>
</dbReference>
<organism evidence="1 2">
    <name type="scientific">Fusobacterium hominis</name>
    <dbReference type="NCBI Taxonomy" id="2764326"/>
    <lineage>
        <taxon>Bacteria</taxon>
        <taxon>Fusobacteriati</taxon>
        <taxon>Fusobacteriota</taxon>
        <taxon>Fusobacteriia</taxon>
        <taxon>Fusobacteriales</taxon>
        <taxon>Fusobacteriaceae</taxon>
        <taxon>Fusobacterium</taxon>
    </lineage>
</organism>
<dbReference type="RefSeq" id="WP_187423052.1">
    <property type="nucleotide sequence ID" value="NZ_CP060637.1"/>
</dbReference>